<dbReference type="InterPro" id="IPR023214">
    <property type="entry name" value="HAD_sf"/>
</dbReference>
<dbReference type="OrthoDB" id="9797415at2"/>
<dbReference type="PRINTS" id="PR00413">
    <property type="entry name" value="HADHALOGNASE"/>
</dbReference>
<dbReference type="SUPFAM" id="SSF56784">
    <property type="entry name" value="HAD-like"/>
    <property type="match status" value="1"/>
</dbReference>
<sequence>MRGSAQEGIVMKWVVVDYGQVVCRTPPEDAAARLPRALGADPDRFWAAYWEGRGPYDLGTVDAAGFWGELCGRLGRTAGTALLDTLVGLDLEMWSHLDHGTIAILEELAARRVPLALLSNAPLEMARHIEQRPWAGMFRHRFFSADLRLAKPDPRIYRHVSQCLAAQPRDVVFVDDRPENVEGARAAGLRGLLFTGADRLRLDLDLPAPD</sequence>
<dbReference type="Gene3D" id="3.40.50.1000">
    <property type="entry name" value="HAD superfamily/HAD-like"/>
    <property type="match status" value="1"/>
</dbReference>
<dbReference type="AlphaFoldDB" id="A0A4R5A5Q7"/>
<keyword evidence="2" id="KW-1185">Reference proteome</keyword>
<proteinExistence type="predicted"/>
<dbReference type="PANTHER" id="PTHR43611:SF3">
    <property type="entry name" value="FLAVIN MONONUCLEOTIDE HYDROLASE 1, CHLOROPLATIC"/>
    <property type="match status" value="1"/>
</dbReference>
<dbReference type="EMBL" id="SMKU01000387">
    <property type="protein sequence ID" value="TDD66390.1"/>
    <property type="molecule type" value="Genomic_DNA"/>
</dbReference>
<comment type="caution">
    <text evidence="1">The sequence shown here is derived from an EMBL/GenBank/DDBJ whole genome shotgun (WGS) entry which is preliminary data.</text>
</comment>
<evidence type="ECO:0000313" key="2">
    <source>
        <dbReference type="Proteomes" id="UP000294513"/>
    </source>
</evidence>
<dbReference type="Proteomes" id="UP000294513">
    <property type="component" value="Unassembled WGS sequence"/>
</dbReference>
<dbReference type="NCBIfam" id="TIGR01509">
    <property type="entry name" value="HAD-SF-IA-v3"/>
    <property type="match status" value="1"/>
</dbReference>
<feature type="non-terminal residue" evidence="1">
    <location>
        <position position="210"/>
    </location>
</feature>
<protein>
    <submittedName>
        <fullName evidence="1">HAD family phosphatase</fullName>
    </submittedName>
</protein>
<accession>A0A4R5A5Q7</accession>
<dbReference type="InterPro" id="IPR006439">
    <property type="entry name" value="HAD-SF_hydro_IA"/>
</dbReference>
<dbReference type="Pfam" id="PF00702">
    <property type="entry name" value="Hydrolase"/>
    <property type="match status" value="1"/>
</dbReference>
<dbReference type="CDD" id="cd02603">
    <property type="entry name" value="HAD_sEH-N_like"/>
    <property type="match status" value="1"/>
</dbReference>
<name>A0A4R5A5Q7_9ACTN</name>
<evidence type="ECO:0000313" key="1">
    <source>
        <dbReference type="EMBL" id="TDD66390.1"/>
    </source>
</evidence>
<reference evidence="1 2" key="1">
    <citation type="submission" date="2019-03" db="EMBL/GenBank/DDBJ databases">
        <title>Draft genome sequences of novel Actinobacteria.</title>
        <authorList>
            <person name="Sahin N."/>
            <person name="Ay H."/>
            <person name="Saygin H."/>
        </authorList>
    </citation>
    <scope>NUCLEOTIDE SEQUENCE [LARGE SCALE GENOMIC DNA]</scope>
    <source>
        <strain evidence="1 2">H3C3</strain>
    </source>
</reference>
<dbReference type="PANTHER" id="PTHR43611">
    <property type="entry name" value="ALPHA-D-GLUCOSE 1-PHOSPHATE PHOSPHATASE"/>
    <property type="match status" value="1"/>
</dbReference>
<dbReference type="InterPro" id="IPR036412">
    <property type="entry name" value="HAD-like_sf"/>
</dbReference>
<dbReference type="RefSeq" id="WP_131902672.1">
    <property type="nucleotide sequence ID" value="NZ_SMKU01000387.1"/>
</dbReference>
<gene>
    <name evidence="1" type="ORF">E1298_40425</name>
</gene>
<organism evidence="1 2">
    <name type="scientific">Actinomadura rubrisoli</name>
    <dbReference type="NCBI Taxonomy" id="2530368"/>
    <lineage>
        <taxon>Bacteria</taxon>
        <taxon>Bacillati</taxon>
        <taxon>Actinomycetota</taxon>
        <taxon>Actinomycetes</taxon>
        <taxon>Streptosporangiales</taxon>
        <taxon>Thermomonosporaceae</taxon>
        <taxon>Actinomadura</taxon>
    </lineage>
</organism>